<proteinExistence type="predicted"/>
<gene>
    <name evidence="1" type="ORF">L2725_15595</name>
</gene>
<comment type="caution">
    <text evidence="1">The sequence shown here is derived from an EMBL/GenBank/DDBJ whole genome shotgun (WGS) entry which is preliminary data.</text>
</comment>
<evidence type="ECO:0000313" key="1">
    <source>
        <dbReference type="EMBL" id="MCL2915184.1"/>
    </source>
</evidence>
<organism evidence="1 2">
    <name type="scientific">Shewanella corallii</name>
    <dbReference type="NCBI Taxonomy" id="560080"/>
    <lineage>
        <taxon>Bacteria</taxon>
        <taxon>Pseudomonadati</taxon>
        <taxon>Pseudomonadota</taxon>
        <taxon>Gammaproteobacteria</taxon>
        <taxon>Alteromonadales</taxon>
        <taxon>Shewanellaceae</taxon>
        <taxon>Shewanella</taxon>
    </lineage>
</organism>
<name>A0ABT0N9V0_9GAMM</name>
<dbReference type="EMBL" id="JAKIKT010000006">
    <property type="protein sequence ID" value="MCL2915184.1"/>
    <property type="molecule type" value="Genomic_DNA"/>
</dbReference>
<protein>
    <recommendedName>
        <fullName evidence="3">Cytochrome oxidase biogenesis cluster protein</fullName>
    </recommendedName>
</protein>
<accession>A0ABT0N9V0</accession>
<reference evidence="1 2" key="1">
    <citation type="submission" date="2022-01" db="EMBL/GenBank/DDBJ databases">
        <title>Whole genome-based taxonomy of the Shewanellaceae.</title>
        <authorList>
            <person name="Martin-Rodriguez A.J."/>
        </authorList>
    </citation>
    <scope>NUCLEOTIDE SEQUENCE [LARGE SCALE GENOMIC DNA]</scope>
    <source>
        <strain evidence="1 2">DSM 21332</strain>
    </source>
</reference>
<evidence type="ECO:0008006" key="3">
    <source>
        <dbReference type="Google" id="ProtNLM"/>
    </source>
</evidence>
<keyword evidence="2" id="KW-1185">Reference proteome</keyword>
<evidence type="ECO:0000313" key="2">
    <source>
        <dbReference type="Proteomes" id="UP001202831"/>
    </source>
</evidence>
<sequence length="178" mass="19591">MNSLFKSRLSLILVLVAFILPVILAKLVLDNHWYQGGVTNKGVLINEPVNYSTLGMENPHKGLWQVIYMPPANCNTQCQDRLYVIKQSHTALGKYRDRVTPVVMQPQATVPQTAQDMPVMTPSSAMASQLAGGEIVIVDPMGNLVMRYATVSGKDAQIAQGKDLLADLRKMLKLSRIG</sequence>
<dbReference type="Proteomes" id="UP001202831">
    <property type="component" value="Unassembled WGS sequence"/>
</dbReference>
<dbReference type="RefSeq" id="WP_249249772.1">
    <property type="nucleotide sequence ID" value="NZ_JAKIKT010000006.1"/>
</dbReference>